<gene>
    <name evidence="2" type="ORF">G7Y85_14245</name>
</gene>
<dbReference type="InterPro" id="IPR006680">
    <property type="entry name" value="Amidohydro-rel"/>
</dbReference>
<keyword evidence="2" id="KW-0378">Hydrolase</keyword>
<evidence type="ECO:0000313" key="3">
    <source>
        <dbReference type="Proteomes" id="UP000472676"/>
    </source>
</evidence>
<dbReference type="Gene3D" id="2.30.40.10">
    <property type="entry name" value="Urease, subunit C, domain 1"/>
    <property type="match status" value="2"/>
</dbReference>
<protein>
    <submittedName>
        <fullName evidence="2">Amidohydrolase family protein</fullName>
    </submittedName>
</protein>
<dbReference type="InterPro" id="IPR032466">
    <property type="entry name" value="Metal_Hydrolase"/>
</dbReference>
<dbReference type="InterPro" id="IPR051781">
    <property type="entry name" value="Metallo-dep_Hydrolase"/>
</dbReference>
<name>A0A6M2BUQ3_9GAMM</name>
<evidence type="ECO:0000259" key="1">
    <source>
        <dbReference type="Pfam" id="PF01979"/>
    </source>
</evidence>
<dbReference type="AlphaFoldDB" id="A0A6M2BUQ3"/>
<dbReference type="SUPFAM" id="SSF51338">
    <property type="entry name" value="Composite domain of metallo-dependent hydrolases"/>
    <property type="match status" value="1"/>
</dbReference>
<dbReference type="RefSeq" id="WP_166258409.1">
    <property type="nucleotide sequence ID" value="NZ_JAAMOW010000007.1"/>
</dbReference>
<dbReference type="EMBL" id="JAAMOW010000007">
    <property type="protein sequence ID" value="NGY05931.1"/>
    <property type="molecule type" value="Genomic_DNA"/>
</dbReference>
<dbReference type="Pfam" id="PF01979">
    <property type="entry name" value="Amidohydro_1"/>
    <property type="match status" value="1"/>
</dbReference>
<accession>A0A6M2BUQ3</accession>
<dbReference type="Gene3D" id="3.40.50.10910">
    <property type="entry name" value="Amidohydrolase"/>
    <property type="match status" value="1"/>
</dbReference>
<keyword evidence="3" id="KW-1185">Reference proteome</keyword>
<dbReference type="GO" id="GO:0016810">
    <property type="term" value="F:hydrolase activity, acting on carbon-nitrogen (but not peptide) bonds"/>
    <property type="evidence" value="ECO:0007669"/>
    <property type="project" value="InterPro"/>
</dbReference>
<dbReference type="InterPro" id="IPR011059">
    <property type="entry name" value="Metal-dep_hydrolase_composite"/>
</dbReference>
<dbReference type="PROSITE" id="PS51318">
    <property type="entry name" value="TAT"/>
    <property type="match status" value="1"/>
</dbReference>
<evidence type="ECO:0000313" key="2">
    <source>
        <dbReference type="EMBL" id="NGY05931.1"/>
    </source>
</evidence>
<proteinExistence type="predicted"/>
<organism evidence="2 3">
    <name type="scientific">Solimonas terrae</name>
    <dbReference type="NCBI Taxonomy" id="1396819"/>
    <lineage>
        <taxon>Bacteria</taxon>
        <taxon>Pseudomonadati</taxon>
        <taxon>Pseudomonadota</taxon>
        <taxon>Gammaproteobacteria</taxon>
        <taxon>Nevskiales</taxon>
        <taxon>Nevskiaceae</taxon>
        <taxon>Solimonas</taxon>
    </lineage>
</organism>
<dbReference type="SUPFAM" id="SSF51556">
    <property type="entry name" value="Metallo-dependent hydrolases"/>
    <property type="match status" value="1"/>
</dbReference>
<dbReference type="InterPro" id="IPR006311">
    <property type="entry name" value="TAT_signal"/>
</dbReference>
<comment type="caution">
    <text evidence="2">The sequence shown here is derived from an EMBL/GenBank/DDBJ whole genome shotgun (WGS) entry which is preliminary data.</text>
</comment>
<dbReference type="PANTHER" id="PTHR43135:SF3">
    <property type="entry name" value="ALPHA-D-RIBOSE 1-METHYLPHOSPHONATE 5-TRIPHOSPHATE DIPHOSPHATASE"/>
    <property type="match status" value="1"/>
</dbReference>
<reference evidence="2 3" key="1">
    <citation type="journal article" date="2014" name="Int. J. Syst. Evol. Microbiol.">
        <title>Solimonas terrae sp. nov., isolated from soil.</title>
        <authorList>
            <person name="Kim S.J."/>
            <person name="Moon J.Y."/>
            <person name="Weon H.Y."/>
            <person name="Ahn J.H."/>
            <person name="Chen W.M."/>
            <person name="Kwon S.W."/>
        </authorList>
    </citation>
    <scope>NUCLEOTIDE SEQUENCE [LARGE SCALE GENOMIC DNA]</scope>
    <source>
        <strain evidence="2 3">KIS83-12</strain>
    </source>
</reference>
<dbReference type="PANTHER" id="PTHR43135">
    <property type="entry name" value="ALPHA-D-RIBOSE 1-METHYLPHOSPHONATE 5-TRIPHOSPHATE DIPHOSPHATASE"/>
    <property type="match status" value="1"/>
</dbReference>
<feature type="domain" description="Amidohydrolase-related" evidence="1">
    <location>
        <begin position="412"/>
        <end position="505"/>
    </location>
</feature>
<dbReference type="Proteomes" id="UP000472676">
    <property type="component" value="Unassembled WGS sequence"/>
</dbReference>
<sequence length="531" mass="58598">MGNPERGREASEDVGSWQTRRAFLKRAGVGALLFGAGGVASSVLTQELRPKTPPRVVFPPAAPLRLHSVTIVDPLDGSKTPDMSIRIANGLIESIVPADQAPRETSEMIIDGAARFAVPGYNNMHVHTMQLDDPELAFASFLVEGVTGIRQMAGSLEMLRNRAEQRLPLDQHAPRLLQMPGALLLPYNAGTPQEARRQIALQWDEGADFIKLIQTEREVFFAAVSAAHRQGLRIAGHLPPSIKMSEAAISGFDCVEHLGTSSNLWIECSRNADQLWREKDKSIAMPAWIGPKAGEFIANHFTSWIIRHALNVGPKELDLLDRALDTYDDGRAQALGQLLMHKSTWQSPTLVGTRKKYRLDDPIYRTDPWLAAMSDADRKLHLEMVDEFRHRSKRYIEVYHRYYEASLHTVGLWKAAGVKFLSGTDESVRAPGQSLQLEFEELGKAGLSPLDILRSTTIDPASYLGRTDTMGRVAERMNADVLLLDADPLAAVENLRAVSLVVRGGHAFTTAELVARLTKLAGRPVPPVTLN</sequence>